<keyword evidence="2" id="KW-1185">Reference proteome</keyword>
<dbReference type="EMBL" id="OCNH01000002">
    <property type="protein sequence ID" value="SOD90576.1"/>
    <property type="molecule type" value="Genomic_DNA"/>
</dbReference>
<reference evidence="2" key="1">
    <citation type="submission" date="2017-09" db="EMBL/GenBank/DDBJ databases">
        <authorList>
            <person name="Varghese N."/>
            <person name="Submissions S."/>
        </authorList>
    </citation>
    <scope>NUCLEOTIDE SEQUENCE [LARGE SCALE GENOMIC DNA]</scope>
    <source>
        <strain evidence="2">DSM 29961</strain>
    </source>
</reference>
<sequence length="299" mass="32611">MIVTLDVFSGRPNPSWRLSEKNTQQLLERVANKALAPLDAVENTLGFRGLTVTATSDEKLPDNVTDSFRLGGSLAADYAGTKSKLSTLSGEETDNAVRWLLSTGQHAVDQDVLAYIQDTLQLSQQGTETFPAEPIEEKEALEDIESLSAAAACIIQNTAYNPGFWNVPAVQSFNNCYNYAMNYKSNTFAQPGRISGHPYAGAPACNNVGTAANWDGCKTTCSGSNKNVALVIWPGVDYHWYRRHSAGFWAHKPGQTAVRNTDNLGRIINGTTLTPQNCSRGPYTIFCGYRFSPTGMKVR</sequence>
<evidence type="ECO:0000313" key="2">
    <source>
        <dbReference type="Proteomes" id="UP000219452"/>
    </source>
</evidence>
<accession>A0A286G5T7</accession>
<dbReference type="AlphaFoldDB" id="A0A286G5T7"/>
<protein>
    <submittedName>
        <fullName evidence="1">Uncharacterized protein</fullName>
    </submittedName>
</protein>
<dbReference type="Proteomes" id="UP000219452">
    <property type="component" value="Unassembled WGS sequence"/>
</dbReference>
<proteinExistence type="predicted"/>
<gene>
    <name evidence="1" type="ORF">SAMN06269250_3468</name>
</gene>
<evidence type="ECO:0000313" key="1">
    <source>
        <dbReference type="EMBL" id="SOD90576.1"/>
    </source>
</evidence>
<dbReference type="RefSeq" id="WP_097126990.1">
    <property type="nucleotide sequence ID" value="NZ_OCNH01000002.1"/>
</dbReference>
<dbReference type="OrthoDB" id="2633851at2"/>
<name>A0A286G5T7_9BACT</name>
<organism evidence="1 2">
    <name type="scientific">Spirosoma fluviale</name>
    <dbReference type="NCBI Taxonomy" id="1597977"/>
    <lineage>
        <taxon>Bacteria</taxon>
        <taxon>Pseudomonadati</taxon>
        <taxon>Bacteroidota</taxon>
        <taxon>Cytophagia</taxon>
        <taxon>Cytophagales</taxon>
        <taxon>Cytophagaceae</taxon>
        <taxon>Spirosoma</taxon>
    </lineage>
</organism>